<accession>A0AAW9HRW5</accession>
<sequence>MSENAVVRHEGLVYFDQGQSAYSSGDIQQAVKKYHKSLEIFGQEPTLYMERAIVSGQLGIALKASGNMDAAADYLGRAVTLFQHYPENADAMLSLGNCFWHLGEISEESGDFDAAKVSYNQAYAAYRSSSKGQTFQVEVLQKLRDIG</sequence>
<dbReference type="Proteomes" id="UP001281731">
    <property type="component" value="Unassembled WGS sequence"/>
</dbReference>
<dbReference type="Gene3D" id="1.25.40.10">
    <property type="entry name" value="Tetratricopeptide repeat domain"/>
    <property type="match status" value="2"/>
</dbReference>
<dbReference type="SUPFAM" id="SSF48452">
    <property type="entry name" value="TPR-like"/>
    <property type="match status" value="1"/>
</dbReference>
<proteinExistence type="predicted"/>
<dbReference type="InterPro" id="IPR019734">
    <property type="entry name" value="TPR_rpt"/>
</dbReference>
<dbReference type="Pfam" id="PF13432">
    <property type="entry name" value="TPR_16"/>
    <property type="match status" value="1"/>
</dbReference>
<reference evidence="1" key="1">
    <citation type="submission" date="2023-10" db="EMBL/GenBank/DDBJ databases">
        <title>Whole Genome based description of the genera Actinobaculum and Actinotignum reveals a complex phylogenetic relationship within the species included in the genus Actinotignum.</title>
        <authorList>
            <person name="Jensen C.S."/>
            <person name="Dargis R."/>
            <person name="Kemp M."/>
            <person name="Christensen J.J."/>
        </authorList>
    </citation>
    <scope>NUCLEOTIDE SEQUENCE</scope>
    <source>
        <strain evidence="1">SLA_B511</strain>
    </source>
</reference>
<organism evidence="1 2">
    <name type="scientific">Actinotignum urinale</name>
    <dbReference type="NCBI Taxonomy" id="190146"/>
    <lineage>
        <taxon>Bacteria</taxon>
        <taxon>Bacillati</taxon>
        <taxon>Actinomycetota</taxon>
        <taxon>Actinomycetes</taxon>
        <taxon>Actinomycetales</taxon>
        <taxon>Actinomycetaceae</taxon>
        <taxon>Actinotignum</taxon>
    </lineage>
</organism>
<dbReference type="SMART" id="SM00028">
    <property type="entry name" value="TPR"/>
    <property type="match status" value="3"/>
</dbReference>
<dbReference type="InterPro" id="IPR011990">
    <property type="entry name" value="TPR-like_helical_dom_sf"/>
</dbReference>
<evidence type="ECO:0000313" key="2">
    <source>
        <dbReference type="Proteomes" id="UP001281731"/>
    </source>
</evidence>
<comment type="caution">
    <text evidence="1">The sequence shown here is derived from an EMBL/GenBank/DDBJ whole genome shotgun (WGS) entry which is preliminary data.</text>
</comment>
<dbReference type="AlphaFoldDB" id="A0AAW9HRW5"/>
<name>A0AAW9HRW5_9ACTO</name>
<gene>
    <name evidence="1" type="ORF">R6G80_01525</name>
</gene>
<dbReference type="RefSeq" id="WP_102165241.1">
    <property type="nucleotide sequence ID" value="NZ_CP126967.1"/>
</dbReference>
<protein>
    <submittedName>
        <fullName evidence="1">Tetratricopeptide repeat protein</fullName>
    </submittedName>
</protein>
<dbReference type="EMBL" id="JAWNGC010000001">
    <property type="protein sequence ID" value="MDY5154408.1"/>
    <property type="molecule type" value="Genomic_DNA"/>
</dbReference>
<evidence type="ECO:0000313" key="1">
    <source>
        <dbReference type="EMBL" id="MDY5154408.1"/>
    </source>
</evidence>